<dbReference type="InterPro" id="IPR006460">
    <property type="entry name" value="MIZ1-like_pln"/>
</dbReference>
<organism evidence="1 2">
    <name type="scientific">Eleusine coracana subsp. coracana</name>
    <dbReference type="NCBI Taxonomy" id="191504"/>
    <lineage>
        <taxon>Eukaryota</taxon>
        <taxon>Viridiplantae</taxon>
        <taxon>Streptophyta</taxon>
        <taxon>Embryophyta</taxon>
        <taxon>Tracheophyta</taxon>
        <taxon>Spermatophyta</taxon>
        <taxon>Magnoliopsida</taxon>
        <taxon>Liliopsida</taxon>
        <taxon>Poales</taxon>
        <taxon>Poaceae</taxon>
        <taxon>PACMAD clade</taxon>
        <taxon>Chloridoideae</taxon>
        <taxon>Cynodonteae</taxon>
        <taxon>Eleusininae</taxon>
        <taxon>Eleusine</taxon>
    </lineage>
</organism>
<dbReference type="PANTHER" id="PTHR31696">
    <property type="entry name" value="PROTEIN MIZU-KUSSEI 1"/>
    <property type="match status" value="1"/>
</dbReference>
<dbReference type="PANTHER" id="PTHR31696:SF66">
    <property type="entry name" value="OS06G0495800 PROTEIN"/>
    <property type="match status" value="1"/>
</dbReference>
<dbReference type="GO" id="GO:0010274">
    <property type="term" value="P:hydrotropism"/>
    <property type="evidence" value="ECO:0007669"/>
    <property type="project" value="InterPro"/>
</dbReference>
<proteinExistence type="predicted"/>
<reference evidence="1" key="1">
    <citation type="journal article" date="2018" name="DNA Res.">
        <title>Multiple hybrid de novo genome assembly of finger millet, an orphan allotetraploid crop.</title>
        <authorList>
            <person name="Hatakeyama M."/>
            <person name="Aluri S."/>
            <person name="Balachadran M.T."/>
            <person name="Sivarajan S.R."/>
            <person name="Patrignani A."/>
            <person name="Gruter S."/>
            <person name="Poveda L."/>
            <person name="Shimizu-Inatsugi R."/>
            <person name="Baeten J."/>
            <person name="Francoijs K.J."/>
            <person name="Nataraja K.N."/>
            <person name="Reddy Y.A.N."/>
            <person name="Phadnis S."/>
            <person name="Ravikumar R.L."/>
            <person name="Schlapbach R."/>
            <person name="Sreeman S.M."/>
            <person name="Shimizu K.K."/>
        </authorList>
    </citation>
    <scope>NUCLEOTIDE SEQUENCE</scope>
</reference>
<evidence type="ECO:0000313" key="2">
    <source>
        <dbReference type="Proteomes" id="UP001054889"/>
    </source>
</evidence>
<evidence type="ECO:0000313" key="1">
    <source>
        <dbReference type="EMBL" id="GJN28851.1"/>
    </source>
</evidence>
<name>A0AAV5F1X4_ELECO</name>
<dbReference type="EMBL" id="BQKI01000081">
    <property type="protein sequence ID" value="GJN28851.1"/>
    <property type="molecule type" value="Genomic_DNA"/>
</dbReference>
<dbReference type="Proteomes" id="UP001054889">
    <property type="component" value="Unassembled WGS sequence"/>
</dbReference>
<dbReference type="NCBIfam" id="TIGR01570">
    <property type="entry name" value="A_thal_3588"/>
    <property type="match status" value="1"/>
</dbReference>
<evidence type="ECO:0008006" key="3">
    <source>
        <dbReference type="Google" id="ProtNLM"/>
    </source>
</evidence>
<comment type="caution">
    <text evidence="1">The sequence shown here is derived from an EMBL/GenBank/DDBJ whole genome shotgun (WGS) entry which is preliminary data.</text>
</comment>
<keyword evidence="2" id="KW-1185">Reference proteome</keyword>
<reference evidence="1" key="2">
    <citation type="submission" date="2021-12" db="EMBL/GenBank/DDBJ databases">
        <title>Resequencing data analysis of finger millet.</title>
        <authorList>
            <person name="Hatakeyama M."/>
            <person name="Aluri S."/>
            <person name="Balachadran M.T."/>
            <person name="Sivarajan S.R."/>
            <person name="Poveda L."/>
            <person name="Shimizu-Inatsugi R."/>
            <person name="Schlapbach R."/>
            <person name="Sreeman S.M."/>
            <person name="Shimizu K.K."/>
        </authorList>
    </citation>
    <scope>NUCLEOTIDE SEQUENCE</scope>
</reference>
<dbReference type="AlphaFoldDB" id="A0AAV5F1X4"/>
<dbReference type="Pfam" id="PF04759">
    <property type="entry name" value="DUF617"/>
    <property type="match status" value="1"/>
</dbReference>
<accession>A0AAV5F1X4</accession>
<sequence length="307" mass="32866">MARAFHAAVAALASPLPSYKNAAAAGGGVVNLRWLLKKRKVRHGRQQPSLGPQEELADVVVVDDDDEGASMFGGGTPYSTPYHATATPSYNAADRKRGGGEALTRLRSALLAVLARAWRGKRGPLGSCTCVTGTIFGRRRGRVHVALQADPRAPPALMLELAAYSTGALVKEMASGLVRLALECERTTTPQQPAVHDKKQGRRPALVEEATWRAYCNGRKCGYAVRRDCGAEEWRVLRAVEPVSVGAGVIPEDDDTGGIASDGDMMYMRAKFERVVGSRDSEAFYMVNPDDGGSGGGPELSIYLLRV</sequence>
<protein>
    <recommendedName>
        <fullName evidence="3">Protein MIZU-KUSSEI 1</fullName>
    </recommendedName>
</protein>
<gene>
    <name evidence="1" type="primary">gb17023</name>
    <name evidence="1" type="ORF">PR202_gb17023</name>
</gene>